<dbReference type="HOGENOM" id="CLU_2705150_0_0_1"/>
<sequence>MPKQYGSISRGWLESAASTLLHNISGSSSDELDRIRATALHRFIVYHQECGRKAADRMVCPKGVPAGSIWNGE</sequence>
<protein>
    <submittedName>
        <fullName evidence="1">Uncharacterized protein</fullName>
    </submittedName>
</protein>
<dbReference type="AlphaFoldDB" id="A0A067P7J9"/>
<dbReference type="EMBL" id="KL197756">
    <property type="protein sequence ID" value="KDQ50764.1"/>
    <property type="molecule type" value="Genomic_DNA"/>
</dbReference>
<dbReference type="Proteomes" id="UP000027265">
    <property type="component" value="Unassembled WGS sequence"/>
</dbReference>
<accession>A0A067P7J9</accession>
<name>A0A067P7J9_9AGAM</name>
<keyword evidence="2" id="KW-1185">Reference proteome</keyword>
<organism evidence="1 2">
    <name type="scientific">Jaapia argillacea MUCL 33604</name>
    <dbReference type="NCBI Taxonomy" id="933084"/>
    <lineage>
        <taxon>Eukaryota</taxon>
        <taxon>Fungi</taxon>
        <taxon>Dikarya</taxon>
        <taxon>Basidiomycota</taxon>
        <taxon>Agaricomycotina</taxon>
        <taxon>Agaricomycetes</taxon>
        <taxon>Agaricomycetidae</taxon>
        <taxon>Jaapiales</taxon>
        <taxon>Jaapiaceae</taxon>
        <taxon>Jaapia</taxon>
    </lineage>
</organism>
<proteinExistence type="predicted"/>
<evidence type="ECO:0000313" key="2">
    <source>
        <dbReference type="Proteomes" id="UP000027265"/>
    </source>
</evidence>
<dbReference type="InParanoid" id="A0A067P7J9"/>
<reference evidence="2" key="1">
    <citation type="journal article" date="2014" name="Proc. Natl. Acad. Sci. U.S.A.">
        <title>Extensive sampling of basidiomycete genomes demonstrates inadequacy of the white-rot/brown-rot paradigm for wood decay fungi.</title>
        <authorList>
            <person name="Riley R."/>
            <person name="Salamov A.A."/>
            <person name="Brown D.W."/>
            <person name="Nagy L.G."/>
            <person name="Floudas D."/>
            <person name="Held B.W."/>
            <person name="Levasseur A."/>
            <person name="Lombard V."/>
            <person name="Morin E."/>
            <person name="Otillar R."/>
            <person name="Lindquist E.A."/>
            <person name="Sun H."/>
            <person name="LaButti K.M."/>
            <person name="Schmutz J."/>
            <person name="Jabbour D."/>
            <person name="Luo H."/>
            <person name="Baker S.E."/>
            <person name="Pisabarro A.G."/>
            <person name="Walton J.D."/>
            <person name="Blanchette R.A."/>
            <person name="Henrissat B."/>
            <person name="Martin F."/>
            <person name="Cullen D."/>
            <person name="Hibbett D.S."/>
            <person name="Grigoriev I.V."/>
        </authorList>
    </citation>
    <scope>NUCLEOTIDE SEQUENCE [LARGE SCALE GENOMIC DNA]</scope>
    <source>
        <strain evidence="2">MUCL 33604</strain>
    </source>
</reference>
<dbReference type="OrthoDB" id="3357985at2759"/>
<evidence type="ECO:0000313" key="1">
    <source>
        <dbReference type="EMBL" id="KDQ50764.1"/>
    </source>
</evidence>
<gene>
    <name evidence="1" type="ORF">JAAARDRAFT_551607</name>
</gene>